<dbReference type="OrthoDB" id="1049235at2"/>
<dbReference type="Proteomes" id="UP000294360">
    <property type="component" value="Chromosome"/>
</dbReference>
<dbReference type="AlphaFoldDB" id="A0A4U8YVU7"/>
<reference evidence="1 2" key="1">
    <citation type="submission" date="2019-03" db="EMBL/GenBank/DDBJ databases">
        <authorList>
            <person name="Kox A.R. M."/>
        </authorList>
    </citation>
    <scope>NUCLEOTIDE SEQUENCE [LARGE SCALE GENOMIC DNA]</scope>
    <source>
        <strain evidence="1">MTUNDRAET4 annotated genome</strain>
    </source>
</reference>
<gene>
    <name evidence="1" type="ORF">MTUNDRAET4_1058</name>
</gene>
<name>A0A4U8YVU7_METTU</name>
<dbReference type="RefSeq" id="WP_134487647.1">
    <property type="nucleotide sequence ID" value="NZ_CP139089.1"/>
</dbReference>
<proteinExistence type="predicted"/>
<evidence type="ECO:0000313" key="1">
    <source>
        <dbReference type="EMBL" id="VFU07951.1"/>
    </source>
</evidence>
<organism evidence="1 2">
    <name type="scientific">Methylocella tundrae</name>
    <dbReference type="NCBI Taxonomy" id="227605"/>
    <lineage>
        <taxon>Bacteria</taxon>
        <taxon>Pseudomonadati</taxon>
        <taxon>Pseudomonadota</taxon>
        <taxon>Alphaproteobacteria</taxon>
        <taxon>Hyphomicrobiales</taxon>
        <taxon>Beijerinckiaceae</taxon>
        <taxon>Methylocella</taxon>
    </lineage>
</organism>
<dbReference type="EMBL" id="LR536450">
    <property type="protein sequence ID" value="VFU07951.1"/>
    <property type="molecule type" value="Genomic_DNA"/>
</dbReference>
<evidence type="ECO:0000313" key="2">
    <source>
        <dbReference type="Proteomes" id="UP000294360"/>
    </source>
</evidence>
<protein>
    <submittedName>
        <fullName evidence="1">Uncharacterized protein</fullName>
    </submittedName>
</protein>
<dbReference type="KEGG" id="mtun:MTUNDRAET4_1058"/>
<accession>A0A4U8YVU7</accession>
<sequence length="96" mass="10445">MKIDFSKSILGIDGAPLLDETKQELRLSVLSINSLLSPKTPLSGEQNVKRFQLALRLNDASEVEITPEEAALIKTCATETFASPLIVGRMFEALNG</sequence>